<protein>
    <submittedName>
        <fullName evidence="3">CHAT domain-containing protein</fullName>
    </submittedName>
</protein>
<evidence type="ECO:0000313" key="3">
    <source>
        <dbReference type="EMBL" id="MXQ64890.1"/>
    </source>
</evidence>
<organism evidence="3 4">
    <name type="scientific">Actinomadura rayongensis</name>
    <dbReference type="NCBI Taxonomy" id="1429076"/>
    <lineage>
        <taxon>Bacteria</taxon>
        <taxon>Bacillati</taxon>
        <taxon>Actinomycetota</taxon>
        <taxon>Actinomycetes</taxon>
        <taxon>Streptosporangiales</taxon>
        <taxon>Thermomonosporaceae</taxon>
        <taxon>Actinomadura</taxon>
    </lineage>
</organism>
<accession>A0A6I4W808</accession>
<name>A0A6I4W808_9ACTN</name>
<evidence type="ECO:0000256" key="1">
    <source>
        <dbReference type="SAM" id="MobiDB-lite"/>
    </source>
</evidence>
<dbReference type="OrthoDB" id="3206999at2"/>
<dbReference type="Pfam" id="PF12770">
    <property type="entry name" value="CHAT"/>
    <property type="match status" value="1"/>
</dbReference>
<dbReference type="EMBL" id="WUTW01000002">
    <property type="protein sequence ID" value="MXQ64890.1"/>
    <property type="molecule type" value="Genomic_DNA"/>
</dbReference>
<evidence type="ECO:0000259" key="2">
    <source>
        <dbReference type="Pfam" id="PF12770"/>
    </source>
</evidence>
<dbReference type="InterPro" id="IPR024983">
    <property type="entry name" value="CHAT_dom"/>
</dbReference>
<gene>
    <name evidence="3" type="ORF">GQ466_12665</name>
</gene>
<dbReference type="AlphaFoldDB" id="A0A6I4W808"/>
<proteinExistence type="predicted"/>
<comment type="caution">
    <text evidence="3">The sequence shown here is derived from an EMBL/GenBank/DDBJ whole genome shotgun (WGS) entry which is preliminary data.</text>
</comment>
<keyword evidence="4" id="KW-1185">Reference proteome</keyword>
<reference evidence="3 4" key="1">
    <citation type="submission" date="2019-12" db="EMBL/GenBank/DDBJ databases">
        <title>Nocardia macrotermitis sp. nov. and Nocardia aurantia sp. nov., isolated from the gut of the fungus growing-termite Macrotermes natalensis.</title>
        <authorList>
            <person name="Christine B."/>
            <person name="Rene B."/>
        </authorList>
    </citation>
    <scope>NUCLEOTIDE SEQUENCE [LARGE SCALE GENOMIC DNA]</scope>
    <source>
        <strain evidence="3 4">DSM 102126</strain>
    </source>
</reference>
<sequence length="1028" mass="111859">MDAVFEQPWAYDAEGVRLRHAVAHSEDEYSRVYAQMQLSVWSYKDAYGKGATDEAARLRRGFSRSLWESLESRSRATTAFGLYRLVSSAVEMGDLQGAAEELLDWHPLLDFRALEEDNARRTDVRNFISACTAFLGHAGSIGFPLEIAVDEAMMDAVERAESVLTVENIESLKGVRRRRARTYEASRLEQRDLLQTTTESDEAGLSDHVRRTVSRRDRPRGDARSASKRVGRAEHVIASVRKGGPPDALAGVIGDLVTVLSEPGLARAVCLRAATALADAALVVNQVHDDPAALLSAAARLDQFAATADGRPVRSLAHMLKARAAMAALRDQTADAHAHIATAVAEWNRAAANADDLTEAMLPEIHSALARLLVFQNPDEIDTAIESCRTGRRHGLRRWRAATAADTTLARLLVWRALRPDTAPEDREAMVDEAIRLSRRQSRPWHAGGARARLALNEALSLRDALSGGADQNRRAADWRKAERLAGGASTGDRLRVAEAWVAWSVGTGDADLIAEAYERLVSAVPLHAATRYRSAAKDEVIAGAQEHTEEAGYWLSRARRYRDAVVALETGRAVKLSEITARDRASMVDLLTRIGDPSLAARLANALATLDDEERGASAPSGSSTHLQQAWADVTAAARAIATATGTDPLALAVDYDDVTAATADGAVVYIAAAKAGGYALVVASGHDPQFVDLPRFDRATIERLLDAFLPRQGKKPPSPDRRAAGLKWLWDNGMRDLMLDHARGRVVTLVPVGLLGLVPLHAAGDPGDPDVLREEWRHASHFSAVRYAPNARALRWGRETADHLSGPELSLFAASVQRGHGSRSPLFAVVDETNDVARTWKAGTTTPHHECTWAEFRENAPEHNVWHLACHGRAIPDAILASTLHFSDSAVTLRQMLADFGLAPRRLAVLSACESHMTGIANPNEAIGLPSAMIQLGFAGVIAAAWPTSDLATGYLMARFHRYWRQEGDAPVIALTRAQQWLRRATRSELTALLPGLSPILEMFAEEDARPFADPVYWAAFAYTGV</sequence>
<feature type="compositionally biased region" description="Basic and acidic residues" evidence="1">
    <location>
        <begin position="205"/>
        <end position="230"/>
    </location>
</feature>
<feature type="domain" description="CHAT" evidence="2">
    <location>
        <begin position="729"/>
        <end position="1027"/>
    </location>
</feature>
<evidence type="ECO:0000313" key="4">
    <source>
        <dbReference type="Proteomes" id="UP000431901"/>
    </source>
</evidence>
<feature type="region of interest" description="Disordered" evidence="1">
    <location>
        <begin position="191"/>
        <end position="230"/>
    </location>
</feature>
<dbReference type="RefSeq" id="WP_161103052.1">
    <property type="nucleotide sequence ID" value="NZ_JBHLYI010000001.1"/>
</dbReference>
<dbReference type="Proteomes" id="UP000431901">
    <property type="component" value="Unassembled WGS sequence"/>
</dbReference>